<accession>A0A285TFK0</accession>
<name>A0A285TFK0_9BACL</name>
<keyword evidence="1" id="KW-0472">Membrane</keyword>
<dbReference type="EMBL" id="OBMQ01000012">
    <property type="protein sequence ID" value="SOC20853.1"/>
    <property type="molecule type" value="Genomic_DNA"/>
</dbReference>
<keyword evidence="3" id="KW-1185">Reference proteome</keyword>
<keyword evidence="1" id="KW-1133">Transmembrane helix</keyword>
<reference evidence="3" key="1">
    <citation type="submission" date="2017-08" db="EMBL/GenBank/DDBJ databases">
        <authorList>
            <person name="Varghese N."/>
            <person name="Submissions S."/>
        </authorList>
    </citation>
    <scope>NUCLEOTIDE SEQUENCE [LARGE SCALE GENOMIC DNA]</scope>
    <source>
        <strain evidence="3">JC22</strain>
    </source>
</reference>
<gene>
    <name evidence="2" type="ORF">SAMN05880501_11244</name>
</gene>
<organism evidence="2 3">
    <name type="scientific">Ureibacillus xyleni</name>
    <dbReference type="NCBI Taxonomy" id="614648"/>
    <lineage>
        <taxon>Bacteria</taxon>
        <taxon>Bacillati</taxon>
        <taxon>Bacillota</taxon>
        <taxon>Bacilli</taxon>
        <taxon>Bacillales</taxon>
        <taxon>Caryophanaceae</taxon>
        <taxon>Ureibacillus</taxon>
    </lineage>
</organism>
<dbReference type="Proteomes" id="UP000219636">
    <property type="component" value="Unassembled WGS sequence"/>
</dbReference>
<evidence type="ECO:0000256" key="1">
    <source>
        <dbReference type="SAM" id="Phobius"/>
    </source>
</evidence>
<protein>
    <submittedName>
        <fullName evidence="2">Similar to stage IV sporulation protein</fullName>
    </submittedName>
</protein>
<keyword evidence="1" id="KW-0812">Transmembrane</keyword>
<feature type="transmembrane region" description="Helical" evidence="1">
    <location>
        <begin position="82"/>
        <end position="102"/>
    </location>
</feature>
<evidence type="ECO:0000313" key="2">
    <source>
        <dbReference type="EMBL" id="SOC20853.1"/>
    </source>
</evidence>
<dbReference type="InterPro" id="IPR010690">
    <property type="entry name" value="YqfD"/>
</dbReference>
<proteinExistence type="predicted"/>
<sequence>MKKYDNRPVEIRINKGSGAHAFIQHLHVKKVKIKNLTHLDQEIRFEITRKDIPIIRSSRKKYRLKVKIRYLQVSRILQKNSWTALGILFLICIPILFSQFIWDVKVEAETPELRVAVEKVIKEKLAFDHPTIKGQVKSDFEIRQTIMEQLRDLSWVHIIKSGSSITIVPQLAPITDNKENKTKGKHHLVASKSGVVTHFEIASGERRVLPNTTVYEGDTLVSGVITVGDKSIVIGASGDVYADYWLETEFTIPREVKYVSASNREWIFDFKINNEKEQGKSFQKVDLPKWLSKFIEIKKTQKYTTVTEEITEERLESFILPLLHEKILKSLPPKTIIKKENILHVTFDDDKVKGKVLFLVNENIAKNYPIVQGD</sequence>
<dbReference type="Pfam" id="PF06898">
    <property type="entry name" value="YqfD"/>
    <property type="match status" value="1"/>
</dbReference>
<dbReference type="AlphaFoldDB" id="A0A285TFK0"/>
<evidence type="ECO:0000313" key="3">
    <source>
        <dbReference type="Proteomes" id="UP000219636"/>
    </source>
</evidence>
<dbReference type="RefSeq" id="WP_161946706.1">
    <property type="nucleotide sequence ID" value="NZ_OBMQ01000012.1"/>
</dbReference>